<protein>
    <submittedName>
        <fullName evidence="1">Uncharacterized protein</fullName>
    </submittedName>
</protein>
<dbReference type="EMBL" id="JAZHXJ010001859">
    <property type="protein sequence ID" value="KAL1843216.1"/>
    <property type="molecule type" value="Genomic_DNA"/>
</dbReference>
<keyword evidence="2" id="KW-1185">Reference proteome</keyword>
<organism evidence="1 2">
    <name type="scientific">Phialemonium thermophilum</name>
    <dbReference type="NCBI Taxonomy" id="223376"/>
    <lineage>
        <taxon>Eukaryota</taxon>
        <taxon>Fungi</taxon>
        <taxon>Dikarya</taxon>
        <taxon>Ascomycota</taxon>
        <taxon>Pezizomycotina</taxon>
        <taxon>Sordariomycetes</taxon>
        <taxon>Sordariomycetidae</taxon>
        <taxon>Cephalothecales</taxon>
        <taxon>Cephalothecaceae</taxon>
        <taxon>Phialemonium</taxon>
    </lineage>
</organism>
<gene>
    <name evidence="1" type="ORF">VTK73DRAFT_2902</name>
</gene>
<evidence type="ECO:0000313" key="2">
    <source>
        <dbReference type="Proteomes" id="UP001586593"/>
    </source>
</evidence>
<reference evidence="1 2" key="1">
    <citation type="journal article" date="2024" name="Commun. Biol.">
        <title>Comparative genomic analysis of thermophilic fungi reveals convergent evolutionary adaptations and gene losses.</title>
        <authorList>
            <person name="Steindorff A.S."/>
            <person name="Aguilar-Pontes M.V."/>
            <person name="Robinson A.J."/>
            <person name="Andreopoulos B."/>
            <person name="LaButti K."/>
            <person name="Kuo A."/>
            <person name="Mondo S."/>
            <person name="Riley R."/>
            <person name="Otillar R."/>
            <person name="Haridas S."/>
            <person name="Lipzen A."/>
            <person name="Grimwood J."/>
            <person name="Schmutz J."/>
            <person name="Clum A."/>
            <person name="Reid I.D."/>
            <person name="Moisan M.C."/>
            <person name="Butler G."/>
            <person name="Nguyen T.T.M."/>
            <person name="Dewar K."/>
            <person name="Conant G."/>
            <person name="Drula E."/>
            <person name="Henrissat B."/>
            <person name="Hansel C."/>
            <person name="Singer S."/>
            <person name="Hutchinson M.I."/>
            <person name="de Vries R.P."/>
            <person name="Natvig D.O."/>
            <person name="Powell A.J."/>
            <person name="Tsang A."/>
            <person name="Grigoriev I.V."/>
        </authorList>
    </citation>
    <scope>NUCLEOTIDE SEQUENCE [LARGE SCALE GENOMIC DNA]</scope>
    <source>
        <strain evidence="1 2">ATCC 24622</strain>
    </source>
</reference>
<dbReference type="Proteomes" id="UP001586593">
    <property type="component" value="Unassembled WGS sequence"/>
</dbReference>
<comment type="caution">
    <text evidence="1">The sequence shown here is derived from an EMBL/GenBank/DDBJ whole genome shotgun (WGS) entry which is preliminary data.</text>
</comment>
<evidence type="ECO:0000313" key="1">
    <source>
        <dbReference type="EMBL" id="KAL1843216.1"/>
    </source>
</evidence>
<proteinExistence type="predicted"/>
<name>A0ABR3VN21_9PEZI</name>
<accession>A0ABR3VN21</accession>
<sequence>MGSQLFALDAALCQYLPNGHSWPQLSLGNGQLALHASDCLRYFEKTLHAWGWLAPVSAGHSLLTRTDSMGMIAEMCHLLAQDAVTRQIPRYLTEPKCTCTALTTLPEYLAWVPQDLLNPVSCQTPQWVPAWNRYMLNGAWQLSQLAILPEIGTASWRTPPWVLA</sequence>